<keyword evidence="1" id="KW-0812">Transmembrane</keyword>
<proteinExistence type="predicted"/>
<organism evidence="2 3">
    <name type="scientific">Candidatus Scalindua rubra</name>
    <dbReference type="NCBI Taxonomy" id="1872076"/>
    <lineage>
        <taxon>Bacteria</taxon>
        <taxon>Pseudomonadati</taxon>
        <taxon>Planctomycetota</taxon>
        <taxon>Candidatus Brocadiia</taxon>
        <taxon>Candidatus Brocadiales</taxon>
        <taxon>Candidatus Scalinduaceae</taxon>
        <taxon>Candidatus Scalindua</taxon>
    </lineage>
</organism>
<dbReference type="AlphaFoldDB" id="A0A1E3X7X5"/>
<gene>
    <name evidence="2" type="ORF">SCARUB_03130</name>
</gene>
<comment type="caution">
    <text evidence="2">The sequence shown here is derived from an EMBL/GenBank/DDBJ whole genome shotgun (WGS) entry which is preliminary data.</text>
</comment>
<protein>
    <submittedName>
        <fullName evidence="2">Uncharacterized protein</fullName>
    </submittedName>
</protein>
<evidence type="ECO:0000313" key="2">
    <source>
        <dbReference type="EMBL" id="ODS31733.1"/>
    </source>
</evidence>
<dbReference type="EMBL" id="MAYW01000097">
    <property type="protein sequence ID" value="ODS31733.1"/>
    <property type="molecule type" value="Genomic_DNA"/>
</dbReference>
<sequence length="69" mass="7681">MKRRDPKLPKMANYGRKAFKKAVARVIEDHHRTGDPIAVWRDGKVVLVPVGIIGSATVILLLTFVLFLG</sequence>
<name>A0A1E3X7X5_9BACT</name>
<keyword evidence="1" id="KW-0472">Membrane</keyword>
<accession>A0A1E3X7X5</accession>
<evidence type="ECO:0000256" key="1">
    <source>
        <dbReference type="SAM" id="Phobius"/>
    </source>
</evidence>
<feature type="transmembrane region" description="Helical" evidence="1">
    <location>
        <begin position="45"/>
        <end position="68"/>
    </location>
</feature>
<evidence type="ECO:0000313" key="3">
    <source>
        <dbReference type="Proteomes" id="UP000094056"/>
    </source>
</evidence>
<keyword evidence="1" id="KW-1133">Transmembrane helix</keyword>
<dbReference type="Proteomes" id="UP000094056">
    <property type="component" value="Unassembled WGS sequence"/>
</dbReference>
<reference evidence="2 3" key="1">
    <citation type="submission" date="2016-07" db="EMBL/GenBank/DDBJ databases">
        <title>Draft genome of Scalindua rubra, obtained from a brine-seawater interface in the Red Sea, sheds light on salt adaptation in anammox bacteria.</title>
        <authorList>
            <person name="Speth D.R."/>
            <person name="Lagkouvardos I."/>
            <person name="Wang Y."/>
            <person name="Qian P.-Y."/>
            <person name="Dutilh B.E."/>
            <person name="Jetten M.S."/>
        </authorList>
    </citation>
    <scope>NUCLEOTIDE SEQUENCE [LARGE SCALE GENOMIC DNA]</scope>
    <source>
        <strain evidence="2">BSI-1</strain>
    </source>
</reference>